<dbReference type="InterPro" id="IPR020846">
    <property type="entry name" value="MFS_dom"/>
</dbReference>
<dbReference type="AlphaFoldDB" id="A0A3T0D4L7"/>
<dbReference type="CDD" id="cd06173">
    <property type="entry name" value="MFS_MefA_like"/>
    <property type="match status" value="1"/>
</dbReference>
<sequence>MKNNRNAINLLCSQFISEIGNWVDRVALLTLVYSVSKSNLQMSILSILILLPAVIFGIPFGKIIDLSNKKIILVFGDISRALLVILVPFLTNHVFLIVFIISSITAIYENTRNSIIPELITKEEIRKINSLSSSLNSIMMVVGPSIGGLLTSYLNLKYCFFIDSFTFLVSAIFISQISYHKHKSTENQSKNTRYLEFLEYLKSNFIIKSLIILNGLIGLFAGILNGLLIVYVINYLHTDSKGYGFILTSKGIAMVITSLFVYKYIKTIKNETLLLTGVIGIGISTILFSLNNIFVFALFIHFVNGICNSFYAIARTTIIQGNCNKKLLGRIFSFNSIVVNISSIISLLIGGIISNTISVKTIFLTSGISITLIGMVYFINLSKNYHEILQHSR</sequence>
<comment type="subcellular location">
    <subcellularLocation>
        <location evidence="1">Cell membrane</location>
        <topology evidence="1">Multi-pass membrane protein</topology>
    </subcellularLocation>
</comment>
<dbReference type="GO" id="GO:0005886">
    <property type="term" value="C:plasma membrane"/>
    <property type="evidence" value="ECO:0007669"/>
    <property type="project" value="UniProtKB-SubCell"/>
</dbReference>
<organism evidence="9 10">
    <name type="scientific">Caldicellulosiruptor changbaiensis</name>
    <dbReference type="NCBI Taxonomy" id="1222016"/>
    <lineage>
        <taxon>Bacteria</taxon>
        <taxon>Bacillati</taxon>
        <taxon>Bacillota</taxon>
        <taxon>Bacillota incertae sedis</taxon>
        <taxon>Caldicellulosiruptorales</taxon>
        <taxon>Caldicellulosiruptoraceae</taxon>
        <taxon>Caldicellulosiruptor</taxon>
    </lineage>
</organism>
<keyword evidence="4 7" id="KW-0812">Transmembrane</keyword>
<evidence type="ECO:0000256" key="2">
    <source>
        <dbReference type="ARBA" id="ARBA00022448"/>
    </source>
</evidence>
<evidence type="ECO:0000256" key="6">
    <source>
        <dbReference type="ARBA" id="ARBA00023136"/>
    </source>
</evidence>
<feature type="transmembrane region" description="Helical" evidence="7">
    <location>
        <begin position="42"/>
        <end position="61"/>
    </location>
</feature>
<feature type="transmembrane region" description="Helical" evidence="7">
    <location>
        <begin position="160"/>
        <end position="179"/>
    </location>
</feature>
<feature type="transmembrane region" description="Helical" evidence="7">
    <location>
        <begin position="334"/>
        <end position="353"/>
    </location>
</feature>
<evidence type="ECO:0000313" key="9">
    <source>
        <dbReference type="EMBL" id="AZT89991.1"/>
    </source>
</evidence>
<keyword evidence="3" id="KW-1003">Cell membrane</keyword>
<dbReference type="InterPro" id="IPR010290">
    <property type="entry name" value="TM_effector"/>
</dbReference>
<keyword evidence="6 7" id="KW-0472">Membrane</keyword>
<evidence type="ECO:0000256" key="5">
    <source>
        <dbReference type="ARBA" id="ARBA00022989"/>
    </source>
</evidence>
<keyword evidence="2" id="KW-0813">Transport</keyword>
<evidence type="ECO:0000259" key="8">
    <source>
        <dbReference type="PROSITE" id="PS50850"/>
    </source>
</evidence>
<keyword evidence="5 7" id="KW-1133">Transmembrane helix</keyword>
<dbReference type="SUPFAM" id="SSF103473">
    <property type="entry name" value="MFS general substrate transporter"/>
    <property type="match status" value="1"/>
</dbReference>
<dbReference type="PROSITE" id="PS50850">
    <property type="entry name" value="MFS"/>
    <property type="match status" value="1"/>
</dbReference>
<dbReference type="EMBL" id="CP034791">
    <property type="protein sequence ID" value="AZT89991.1"/>
    <property type="molecule type" value="Genomic_DNA"/>
</dbReference>
<evidence type="ECO:0000256" key="4">
    <source>
        <dbReference type="ARBA" id="ARBA00022692"/>
    </source>
</evidence>
<feature type="transmembrane region" description="Helical" evidence="7">
    <location>
        <begin position="81"/>
        <end position="108"/>
    </location>
</feature>
<evidence type="ECO:0000313" key="10">
    <source>
        <dbReference type="Proteomes" id="UP000282930"/>
    </source>
</evidence>
<evidence type="ECO:0000256" key="1">
    <source>
        <dbReference type="ARBA" id="ARBA00004651"/>
    </source>
</evidence>
<name>A0A3T0D4L7_9FIRM</name>
<keyword evidence="10" id="KW-1185">Reference proteome</keyword>
<dbReference type="PANTHER" id="PTHR43266:SF2">
    <property type="entry name" value="MAJOR FACILITATOR SUPERFAMILY (MFS) PROFILE DOMAIN-CONTAINING PROTEIN"/>
    <property type="match status" value="1"/>
</dbReference>
<dbReference type="RefSeq" id="WP_127351546.1">
    <property type="nucleotide sequence ID" value="NZ_CP034791.1"/>
</dbReference>
<evidence type="ECO:0000256" key="7">
    <source>
        <dbReference type="SAM" id="Phobius"/>
    </source>
</evidence>
<evidence type="ECO:0000256" key="3">
    <source>
        <dbReference type="ARBA" id="ARBA00022475"/>
    </source>
</evidence>
<feature type="transmembrane region" description="Helical" evidence="7">
    <location>
        <begin position="359"/>
        <end position="379"/>
    </location>
</feature>
<feature type="transmembrane region" description="Helical" evidence="7">
    <location>
        <begin position="128"/>
        <end position="154"/>
    </location>
</feature>
<dbReference type="GO" id="GO:0022857">
    <property type="term" value="F:transmembrane transporter activity"/>
    <property type="evidence" value="ECO:0007669"/>
    <property type="project" value="InterPro"/>
</dbReference>
<dbReference type="PANTHER" id="PTHR43266">
    <property type="entry name" value="MACROLIDE-EFFLUX PROTEIN"/>
    <property type="match status" value="1"/>
</dbReference>
<feature type="transmembrane region" description="Helical" evidence="7">
    <location>
        <begin position="272"/>
        <end position="290"/>
    </location>
</feature>
<feature type="domain" description="Major facilitator superfamily (MFS) profile" evidence="8">
    <location>
        <begin position="206"/>
        <end position="393"/>
    </location>
</feature>
<reference evidence="9 10" key="1">
    <citation type="submission" date="2018-12" db="EMBL/GenBank/DDBJ databases">
        <title>Genome sequence from the cellulolytic species, Caldicellulosiruptor changbaiensis.</title>
        <authorList>
            <person name="Blumer-Schuette S.E."/>
            <person name="Mendoza C."/>
        </authorList>
    </citation>
    <scope>NUCLEOTIDE SEQUENCE [LARGE SCALE GENOMIC DNA]</scope>
    <source>
        <strain evidence="9 10">CBS-Z</strain>
    </source>
</reference>
<dbReference type="InterPro" id="IPR036259">
    <property type="entry name" value="MFS_trans_sf"/>
</dbReference>
<dbReference type="PRINTS" id="PR01988">
    <property type="entry name" value="EXPORTERBACE"/>
</dbReference>
<feature type="transmembrane region" description="Helical" evidence="7">
    <location>
        <begin position="296"/>
        <end position="314"/>
    </location>
</feature>
<dbReference type="KEGG" id="ccha:ELD05_04615"/>
<dbReference type="Proteomes" id="UP000282930">
    <property type="component" value="Chromosome"/>
</dbReference>
<feature type="transmembrane region" description="Helical" evidence="7">
    <location>
        <begin position="245"/>
        <end position="265"/>
    </location>
</feature>
<accession>A0A3T0D4L7</accession>
<proteinExistence type="predicted"/>
<dbReference type="Pfam" id="PF05977">
    <property type="entry name" value="MFS_3"/>
    <property type="match status" value="1"/>
</dbReference>
<gene>
    <name evidence="9" type="ORF">ELD05_04615</name>
</gene>
<dbReference type="Gene3D" id="1.20.1250.20">
    <property type="entry name" value="MFS general substrate transporter like domains"/>
    <property type="match status" value="1"/>
</dbReference>
<protein>
    <submittedName>
        <fullName evidence="9">MFS transporter</fullName>
    </submittedName>
</protein>
<dbReference type="InterPro" id="IPR022324">
    <property type="entry name" value="Bacilysin_exporter_BacE_put"/>
</dbReference>
<feature type="transmembrane region" description="Helical" evidence="7">
    <location>
        <begin position="210"/>
        <end position="233"/>
    </location>
</feature>